<evidence type="ECO:0000313" key="2">
    <source>
        <dbReference type="Proteomes" id="UP000649573"/>
    </source>
</evidence>
<keyword evidence="2" id="KW-1185">Reference proteome</keyword>
<gene>
    <name evidence="1" type="ORF">GCM10010178_91490</name>
</gene>
<comment type="caution">
    <text evidence="1">The sequence shown here is derived from an EMBL/GenBank/DDBJ whole genome shotgun (WGS) entry which is preliminary data.</text>
</comment>
<name>A0ABQ2VJB8_9PSEU</name>
<proteinExistence type="predicted"/>
<accession>A0ABQ2VJB8</accession>
<dbReference type="EMBL" id="BMRE01000112">
    <property type="protein sequence ID" value="GGU87362.1"/>
    <property type="molecule type" value="Genomic_DNA"/>
</dbReference>
<sequence>MKGTPVNHRVENWFSPDGLTADEIKRLVVEESTRDMPRPTSALLDGSAFEQRERREAKRVLRSTVRVLRVQAVASAPSGTEAA</sequence>
<organism evidence="1 2">
    <name type="scientific">Lentzea flava</name>
    <dbReference type="NCBI Taxonomy" id="103732"/>
    <lineage>
        <taxon>Bacteria</taxon>
        <taxon>Bacillati</taxon>
        <taxon>Actinomycetota</taxon>
        <taxon>Actinomycetes</taxon>
        <taxon>Pseudonocardiales</taxon>
        <taxon>Pseudonocardiaceae</taxon>
        <taxon>Lentzea</taxon>
    </lineage>
</organism>
<reference evidence="2" key="1">
    <citation type="journal article" date="2019" name="Int. J. Syst. Evol. Microbiol.">
        <title>The Global Catalogue of Microorganisms (GCM) 10K type strain sequencing project: providing services to taxonomists for standard genome sequencing and annotation.</title>
        <authorList>
            <consortium name="The Broad Institute Genomics Platform"/>
            <consortium name="The Broad Institute Genome Sequencing Center for Infectious Disease"/>
            <person name="Wu L."/>
            <person name="Ma J."/>
        </authorList>
    </citation>
    <scope>NUCLEOTIDE SEQUENCE [LARGE SCALE GENOMIC DNA]</scope>
    <source>
        <strain evidence="2">JCM 3296</strain>
    </source>
</reference>
<protein>
    <submittedName>
        <fullName evidence="1">Uncharacterized protein</fullName>
    </submittedName>
</protein>
<evidence type="ECO:0000313" key="1">
    <source>
        <dbReference type="EMBL" id="GGU87362.1"/>
    </source>
</evidence>
<dbReference type="Proteomes" id="UP000649573">
    <property type="component" value="Unassembled WGS sequence"/>
</dbReference>